<evidence type="ECO:0000313" key="3">
    <source>
        <dbReference type="EMBL" id="BAJ64542.1"/>
    </source>
</evidence>
<dbReference type="HOGENOM" id="CLU_009902_6_2_0"/>
<gene>
    <name evidence="3" type="ordered locus">ANT_25160</name>
</gene>
<feature type="domain" description="Peptidase M16 C-terminal" evidence="2">
    <location>
        <begin position="181"/>
        <end position="357"/>
    </location>
</feature>
<dbReference type="InParanoid" id="E8MZJ4"/>
<reference evidence="3 4" key="1">
    <citation type="submission" date="2010-12" db="EMBL/GenBank/DDBJ databases">
        <title>Whole genome sequence of Anaerolinea thermophila UNI-1.</title>
        <authorList>
            <person name="Narita-Yamada S."/>
            <person name="Kishi E."/>
            <person name="Watanabe Y."/>
            <person name="Takasaki K."/>
            <person name="Ankai A."/>
            <person name="Oguchi A."/>
            <person name="Fukui S."/>
            <person name="Takahashi M."/>
            <person name="Yashiro I."/>
            <person name="Hosoyama A."/>
            <person name="Sekiguchi Y."/>
            <person name="Hanada S."/>
            <person name="Fujita N."/>
        </authorList>
    </citation>
    <scope>NUCLEOTIDE SEQUENCE [LARGE SCALE GENOMIC DNA]</scope>
    <source>
        <strain evidence="4">DSM 14523 / JCM 11388 / NBRC 100420 / UNI-1</strain>
    </source>
</reference>
<dbReference type="Proteomes" id="UP000008922">
    <property type="component" value="Chromosome"/>
</dbReference>
<evidence type="ECO:0000313" key="4">
    <source>
        <dbReference type="Proteomes" id="UP000008922"/>
    </source>
</evidence>
<dbReference type="PANTHER" id="PTHR11851:SF224">
    <property type="entry name" value="PROCESSING PROTEASE"/>
    <property type="match status" value="1"/>
</dbReference>
<dbReference type="KEGG" id="atm:ANT_25160"/>
<organism evidence="3 4">
    <name type="scientific">Anaerolinea thermophila (strain DSM 14523 / JCM 11388 / NBRC 100420 / UNI-1)</name>
    <dbReference type="NCBI Taxonomy" id="926569"/>
    <lineage>
        <taxon>Bacteria</taxon>
        <taxon>Bacillati</taxon>
        <taxon>Chloroflexota</taxon>
        <taxon>Anaerolineae</taxon>
        <taxon>Anaerolineales</taxon>
        <taxon>Anaerolineaceae</taxon>
        <taxon>Anaerolinea</taxon>
    </lineage>
</organism>
<dbReference type="SUPFAM" id="SSF63411">
    <property type="entry name" value="LuxS/MPP-like metallohydrolase"/>
    <property type="match status" value="2"/>
</dbReference>
<accession>E8MZJ4</accession>
<keyword evidence="4" id="KW-1185">Reference proteome</keyword>
<dbReference type="Gene3D" id="3.30.830.10">
    <property type="entry name" value="Metalloenzyme, LuxS/M16 peptidase-like"/>
    <property type="match status" value="2"/>
</dbReference>
<evidence type="ECO:0000259" key="1">
    <source>
        <dbReference type="Pfam" id="PF00675"/>
    </source>
</evidence>
<sequence>MSLARPEILQTLPGPEDITRVELPNGIVVLVRSNFESASVTLSGYLPAGGLFDPPEKLGLAHFTALGLTRGTERHHFQQIFNLLESAGASLGFGASVYNINFGGRALAEDLPLLLSLLAECLRIPRFPQKPIERLRRQILTGIAIRDQDPADRAEMMFDEVLFPNHPFGKPTDGTRHTIARITREDLLAFHRHYFGPRGMTLVIVGAVSAEQVLEEVQRTLGDWQNPLQPAFPEIPAVAPLAQSVRSHIALPGKVQTELVMGTLGPSRLSPDFMPASLGNNILGQFGLMGRIGNVVREQEGLAYEASTSLNAWKDAGTWEVTAGVNPANLQRAIDLILAEIRRFIAEPVSWEELRDSQSHYLGRLPLSLESNAGVAHAILNLERFQLGLDYYKRYPALVESVTPEQILEVARRWLDPERFAIISAGPPME</sequence>
<feature type="domain" description="Peptidase M16 N-terminal" evidence="1">
    <location>
        <begin position="29"/>
        <end position="175"/>
    </location>
</feature>
<protein>
    <submittedName>
        <fullName evidence="3">Peptidase M16 family protein</fullName>
    </submittedName>
</protein>
<dbReference type="eggNOG" id="COG0612">
    <property type="taxonomic scope" value="Bacteria"/>
</dbReference>
<dbReference type="STRING" id="926569.ANT_25160"/>
<dbReference type="InterPro" id="IPR050361">
    <property type="entry name" value="MPP/UQCRC_Complex"/>
</dbReference>
<dbReference type="GO" id="GO:0046872">
    <property type="term" value="F:metal ion binding"/>
    <property type="evidence" value="ECO:0007669"/>
    <property type="project" value="InterPro"/>
</dbReference>
<dbReference type="InterPro" id="IPR011765">
    <property type="entry name" value="Pept_M16_N"/>
</dbReference>
<proteinExistence type="predicted"/>
<dbReference type="InterPro" id="IPR011249">
    <property type="entry name" value="Metalloenz_LuxS/M16"/>
</dbReference>
<dbReference type="EMBL" id="AP012029">
    <property type="protein sequence ID" value="BAJ64542.1"/>
    <property type="molecule type" value="Genomic_DNA"/>
</dbReference>
<dbReference type="RefSeq" id="WP_013560897.1">
    <property type="nucleotide sequence ID" value="NC_014960.1"/>
</dbReference>
<dbReference type="OrthoDB" id="9762085at2"/>
<dbReference type="InterPro" id="IPR007863">
    <property type="entry name" value="Peptidase_M16_C"/>
</dbReference>
<dbReference type="Pfam" id="PF00675">
    <property type="entry name" value="Peptidase_M16"/>
    <property type="match status" value="1"/>
</dbReference>
<dbReference type="AlphaFoldDB" id="E8MZJ4"/>
<dbReference type="PANTHER" id="PTHR11851">
    <property type="entry name" value="METALLOPROTEASE"/>
    <property type="match status" value="1"/>
</dbReference>
<evidence type="ECO:0000259" key="2">
    <source>
        <dbReference type="Pfam" id="PF05193"/>
    </source>
</evidence>
<dbReference type="Pfam" id="PF05193">
    <property type="entry name" value="Peptidase_M16_C"/>
    <property type="match status" value="1"/>
</dbReference>
<name>E8MZJ4_ANATU</name>